<dbReference type="GO" id="GO:0030246">
    <property type="term" value="F:carbohydrate binding"/>
    <property type="evidence" value="ECO:0007669"/>
    <property type="project" value="InterPro"/>
</dbReference>
<dbReference type="Pfam" id="PF02836">
    <property type="entry name" value="Glyco_hydro_2_C"/>
    <property type="match status" value="1"/>
</dbReference>
<evidence type="ECO:0000313" key="10">
    <source>
        <dbReference type="Proteomes" id="UP001230188"/>
    </source>
</evidence>
<keyword evidence="10" id="KW-1185">Reference proteome</keyword>
<evidence type="ECO:0000259" key="8">
    <source>
        <dbReference type="SMART" id="SM01038"/>
    </source>
</evidence>
<dbReference type="InterPro" id="IPR006101">
    <property type="entry name" value="Glyco_hydro_2"/>
</dbReference>
<dbReference type="PANTHER" id="PTHR46323">
    <property type="entry name" value="BETA-GALACTOSIDASE"/>
    <property type="match status" value="1"/>
</dbReference>
<dbReference type="InterPro" id="IPR013222">
    <property type="entry name" value="Glyco_hyd_98_carb-bd"/>
</dbReference>
<dbReference type="InterPro" id="IPR036156">
    <property type="entry name" value="Beta-gal/glucu_dom_sf"/>
</dbReference>
<evidence type="ECO:0000259" key="7">
    <source>
        <dbReference type="SMART" id="SM00776"/>
    </source>
</evidence>
<dbReference type="GO" id="GO:0004565">
    <property type="term" value="F:beta-galactosidase activity"/>
    <property type="evidence" value="ECO:0007669"/>
    <property type="project" value="UniProtKB-EC"/>
</dbReference>
<dbReference type="InterPro" id="IPR006104">
    <property type="entry name" value="Glyco_hydro_2_N"/>
</dbReference>
<comment type="caution">
    <text evidence="9">The sequence shown here is derived from an EMBL/GenBank/DDBJ whole genome shotgun (WGS) entry which is preliminary data.</text>
</comment>
<evidence type="ECO:0000256" key="2">
    <source>
        <dbReference type="ARBA" id="ARBA00007401"/>
    </source>
</evidence>
<keyword evidence="4" id="KW-0378">Hydrolase</keyword>
<evidence type="ECO:0000256" key="3">
    <source>
        <dbReference type="ARBA" id="ARBA00012756"/>
    </source>
</evidence>
<dbReference type="EC" id="3.2.1.23" evidence="3"/>
<accession>A0AAD7U4M0</accession>
<proteinExistence type="inferred from homology"/>
<dbReference type="Proteomes" id="UP001230188">
    <property type="component" value="Unassembled WGS sequence"/>
</dbReference>
<dbReference type="SUPFAM" id="SSF74650">
    <property type="entry name" value="Galactose mutarotase-like"/>
    <property type="match status" value="1"/>
</dbReference>
<dbReference type="Pfam" id="PF08305">
    <property type="entry name" value="NPCBM"/>
    <property type="match status" value="1"/>
</dbReference>
<dbReference type="PANTHER" id="PTHR46323:SF2">
    <property type="entry name" value="BETA-GALACTOSIDASE"/>
    <property type="match status" value="1"/>
</dbReference>
<evidence type="ECO:0000256" key="4">
    <source>
        <dbReference type="ARBA" id="ARBA00022801"/>
    </source>
</evidence>
<organism evidence="9 10">
    <name type="scientific">Chrysophaeum taylorii</name>
    <dbReference type="NCBI Taxonomy" id="2483200"/>
    <lineage>
        <taxon>Eukaryota</taxon>
        <taxon>Sar</taxon>
        <taxon>Stramenopiles</taxon>
        <taxon>Ochrophyta</taxon>
        <taxon>Pelagophyceae</taxon>
        <taxon>Pelagomonadales</taxon>
        <taxon>Pelagomonadaceae</taxon>
        <taxon>Chrysophaeum</taxon>
    </lineage>
</organism>
<dbReference type="InterPro" id="IPR017853">
    <property type="entry name" value="GH"/>
</dbReference>
<keyword evidence="5" id="KW-0326">Glycosidase</keyword>
<feature type="domain" description="Beta galactosidase small chain/" evidence="8">
    <location>
        <begin position="928"/>
        <end position="1305"/>
    </location>
</feature>
<dbReference type="PROSITE" id="PS00719">
    <property type="entry name" value="GLYCOSYL_HYDROL_F2_1"/>
    <property type="match status" value="1"/>
</dbReference>
<evidence type="ECO:0000256" key="5">
    <source>
        <dbReference type="ARBA" id="ARBA00023295"/>
    </source>
</evidence>
<dbReference type="InterPro" id="IPR038637">
    <property type="entry name" value="NPCBM_sf"/>
</dbReference>
<feature type="domain" description="Glycosyl hydrolase family 98 putative carbohydrate-binding module" evidence="7">
    <location>
        <begin position="777"/>
        <end position="926"/>
    </location>
</feature>
<dbReference type="InterPro" id="IPR050347">
    <property type="entry name" value="Bact_Beta-galactosidase"/>
</dbReference>
<dbReference type="GO" id="GO:0005990">
    <property type="term" value="P:lactose catabolic process"/>
    <property type="evidence" value="ECO:0007669"/>
    <property type="project" value="TreeGrafter"/>
</dbReference>
<dbReference type="Gene3D" id="2.70.98.10">
    <property type="match status" value="1"/>
</dbReference>
<sequence length="1307" mass="143838">MEEDPLLSRVWEKPEVCRVGTLEARFTSTCHEGPATPTVWETSPWALSLNGLWSASVFESPLEVVTCGRSNGTLRLRVPGAWQLETDDKPVYTNIRYPIEVFDPPRMPERNPTVVYSKKIELPERIEAEVRGGRRRVVLHVAASDNATFVRAGKWLAMWKDSRLPGEVDLTDYYRELLEIVVVRWSDGVYLEDQDAWKLSGLIRDVYLLFPPVDGSIFDLNWRFEGAVLNVSASLWGASSSSSCSSLRRRSSSSSSSSNSVVFRVYETGEIPVRGAYDKGRLIAETTGGRIEHSWRAWSSESPFLYTLCASVVGQTETCYVGYREIRWDGVLRVNGRRLVIAGVNRHETCPVRGGPTVSREHAEDDAVSLKRGNFNAVRTAHYPHSPALYAACDRAGLYVLDEANIETHGMPNPSALADAAAWRRAFATRSARMVFRDRTHPSVIGWSLGNESGYGSAHREMAAWLRAVDPSRFVHYEPATWAESPREATDVLCPMYARLDECYGLAARHPSMPLVLCEYSHAMGNSCGGLDVYWRGFRDHPRIQGGFIWDMVDQGLRKGEGFWAYGGDFGEVPTDGTFCINGLLLPDRTPKPTWHEAVAAQRPFGDPEIVSKRSSSLVVRVASRLPIGVADWLRFEWEDGSSGKNGDAVLVLVEEEEAGTELGAAALYRVDGLSFFEEEEEEEEPIILLTFKGVLARDAPWAPAGFCVGAAQLYTTAHIHPSRRPPPPAPRRDGRVARANATSITLTSSDLEVRVDANTALPTSVERRGVELLVLPSEERKNHVFLDALLSDYEVGYGDVGFGGRLGYEGKRVRVGGRVYERAISAHANSRLVFDISKPAISAATGDADPRLLTLGFTAALNDDAAGSVDFQVLGDSGAVLWKGRSGSGCVDISNVKTTLTLTATAVGENIGLAHAVWLDPIVWLKEGTGSTGDVRFRYAEGPVRLAFDRAPVDNDRGGFASAWRAAGLDEPLVLDEARLLGVDGGTVRAQLVLRPRRVDLDVLELHARMDEWFSQRNDEWRLEASTRKLGGACRAYAAARRLAHADFTGGVSVWRPDTLPCTTHPRGQSLSAAQEEEAKQGVGVVVVVEEENDADAAATSRKKSPLAVRCVVETTVDSDCIEIHIRDLAFLEEDSYLWPATLPRIGINLRLAVDGPVEWTGRGPFETYPDRKLAGLRGRFRVDSPDDLHVPYLRPSENGNRTDTERVTLCHRSAAPALSVVSSSSSSSSTFDFSVSRFRAIDLARARHQHELDPDPRGGVYLSLDAKMMGVGGDDSWTASVHPPFLVPPPRPNAPLSFGFRLYPL</sequence>
<name>A0AAD7U4M0_9STRA</name>
<evidence type="ECO:0000313" key="9">
    <source>
        <dbReference type="EMBL" id="KAJ8598196.1"/>
    </source>
</evidence>
<comment type="similarity">
    <text evidence="2">Belongs to the glycosyl hydrolase 2 family.</text>
</comment>
<dbReference type="Gene3D" id="2.60.120.1060">
    <property type="entry name" value="NPCBM/NEW2 domain"/>
    <property type="match status" value="1"/>
</dbReference>
<evidence type="ECO:0000256" key="6">
    <source>
        <dbReference type="ARBA" id="ARBA00032230"/>
    </source>
</evidence>
<dbReference type="InterPro" id="IPR008979">
    <property type="entry name" value="Galactose-bd-like_sf"/>
</dbReference>
<dbReference type="InterPro" id="IPR023230">
    <property type="entry name" value="Glyco_hydro_2_CS"/>
</dbReference>
<dbReference type="InterPro" id="IPR014718">
    <property type="entry name" value="GH-type_carb-bd"/>
</dbReference>
<dbReference type="Pfam" id="PF02929">
    <property type="entry name" value="Bgal_small_N"/>
    <property type="match status" value="1"/>
</dbReference>
<dbReference type="InterPro" id="IPR006103">
    <property type="entry name" value="Glyco_hydro_2_cat"/>
</dbReference>
<dbReference type="Pfam" id="PF02837">
    <property type="entry name" value="Glyco_hydro_2_N"/>
    <property type="match status" value="1"/>
</dbReference>
<dbReference type="InterPro" id="IPR011013">
    <property type="entry name" value="Gal_mutarotase_sf_dom"/>
</dbReference>
<dbReference type="SUPFAM" id="SSF49303">
    <property type="entry name" value="beta-Galactosidase/glucuronidase domain"/>
    <property type="match status" value="1"/>
</dbReference>
<dbReference type="PRINTS" id="PR00132">
    <property type="entry name" value="GLHYDRLASE2"/>
</dbReference>
<dbReference type="SMART" id="SM00776">
    <property type="entry name" value="NPCBM"/>
    <property type="match status" value="1"/>
</dbReference>
<dbReference type="GO" id="GO:0009341">
    <property type="term" value="C:beta-galactosidase complex"/>
    <property type="evidence" value="ECO:0007669"/>
    <property type="project" value="InterPro"/>
</dbReference>
<reference evidence="9" key="1">
    <citation type="submission" date="2023-01" db="EMBL/GenBank/DDBJ databases">
        <title>Metagenome sequencing of chrysophaentin producing Chrysophaeum taylorii.</title>
        <authorList>
            <person name="Davison J."/>
            <person name="Bewley C."/>
        </authorList>
    </citation>
    <scope>NUCLEOTIDE SEQUENCE</scope>
    <source>
        <strain evidence="9">NIES-1699</strain>
    </source>
</reference>
<protein>
    <recommendedName>
        <fullName evidence="3">beta-galactosidase</fullName>
        <ecNumber evidence="3">3.2.1.23</ecNumber>
    </recommendedName>
    <alternativeName>
        <fullName evidence="6">Lactase</fullName>
    </alternativeName>
</protein>
<dbReference type="SMART" id="SM01038">
    <property type="entry name" value="Bgal_small_N"/>
    <property type="match status" value="1"/>
</dbReference>
<dbReference type="SUPFAM" id="SSF49785">
    <property type="entry name" value="Galactose-binding domain-like"/>
    <property type="match status" value="2"/>
</dbReference>
<evidence type="ECO:0000256" key="1">
    <source>
        <dbReference type="ARBA" id="ARBA00001412"/>
    </source>
</evidence>
<dbReference type="InterPro" id="IPR004199">
    <property type="entry name" value="B-gal_small/dom_5"/>
</dbReference>
<gene>
    <name evidence="9" type="ORF">CTAYLR_005521</name>
</gene>
<dbReference type="EMBL" id="JAQMWT010000684">
    <property type="protein sequence ID" value="KAJ8598196.1"/>
    <property type="molecule type" value="Genomic_DNA"/>
</dbReference>
<dbReference type="SUPFAM" id="SSF51445">
    <property type="entry name" value="(Trans)glycosidases"/>
    <property type="match status" value="1"/>
</dbReference>
<comment type="catalytic activity">
    <reaction evidence="1">
        <text>Hydrolysis of terminal non-reducing beta-D-galactose residues in beta-D-galactosides.</text>
        <dbReference type="EC" id="3.2.1.23"/>
    </reaction>
</comment>
<dbReference type="Gene3D" id="3.20.20.80">
    <property type="entry name" value="Glycosidases"/>
    <property type="match status" value="1"/>
</dbReference>
<dbReference type="Gene3D" id="2.60.120.260">
    <property type="entry name" value="Galactose-binding domain-like"/>
    <property type="match status" value="1"/>
</dbReference>